<accession>A0A6A6AA53</accession>
<dbReference type="Gene3D" id="3.90.1200.10">
    <property type="match status" value="1"/>
</dbReference>
<dbReference type="InterPro" id="IPR051678">
    <property type="entry name" value="AGP_Transferase"/>
</dbReference>
<reference evidence="2" key="1">
    <citation type="journal article" date="2020" name="Stud. Mycol.">
        <title>101 Dothideomycetes genomes: a test case for predicting lifestyles and emergence of pathogens.</title>
        <authorList>
            <person name="Haridas S."/>
            <person name="Albert R."/>
            <person name="Binder M."/>
            <person name="Bloem J."/>
            <person name="Labutti K."/>
            <person name="Salamov A."/>
            <person name="Andreopoulos B."/>
            <person name="Baker S."/>
            <person name="Barry K."/>
            <person name="Bills G."/>
            <person name="Bluhm B."/>
            <person name="Cannon C."/>
            <person name="Castanera R."/>
            <person name="Culley D."/>
            <person name="Daum C."/>
            <person name="Ezra D."/>
            <person name="Gonzalez J."/>
            <person name="Henrissat B."/>
            <person name="Kuo A."/>
            <person name="Liang C."/>
            <person name="Lipzen A."/>
            <person name="Lutzoni F."/>
            <person name="Magnuson J."/>
            <person name="Mondo S."/>
            <person name="Nolan M."/>
            <person name="Ohm R."/>
            <person name="Pangilinan J."/>
            <person name="Park H.-J."/>
            <person name="Ramirez L."/>
            <person name="Alfaro M."/>
            <person name="Sun H."/>
            <person name="Tritt A."/>
            <person name="Yoshinaga Y."/>
            <person name="Zwiers L.-H."/>
            <person name="Turgeon B."/>
            <person name="Goodwin S."/>
            <person name="Spatafora J."/>
            <person name="Crous P."/>
            <person name="Grigoriev I."/>
        </authorList>
    </citation>
    <scope>NUCLEOTIDE SEQUENCE</scope>
    <source>
        <strain evidence="2">CBS 119687</strain>
    </source>
</reference>
<feature type="domain" description="Aminoglycoside phosphotransferase" evidence="1">
    <location>
        <begin position="69"/>
        <end position="288"/>
    </location>
</feature>
<dbReference type="InterPro" id="IPR011009">
    <property type="entry name" value="Kinase-like_dom_sf"/>
</dbReference>
<dbReference type="RefSeq" id="XP_033522482.1">
    <property type="nucleotide sequence ID" value="XM_033668406.1"/>
</dbReference>
<name>A0A6A6AA53_9PLEO</name>
<evidence type="ECO:0000259" key="1">
    <source>
        <dbReference type="Pfam" id="PF01636"/>
    </source>
</evidence>
<dbReference type="GeneID" id="54408838"/>
<evidence type="ECO:0000313" key="2">
    <source>
        <dbReference type="EMBL" id="KAF2128093.1"/>
    </source>
</evidence>
<dbReference type="Proteomes" id="UP000799771">
    <property type="component" value="Unassembled WGS sequence"/>
</dbReference>
<dbReference type="EMBL" id="ML977509">
    <property type="protein sequence ID" value="KAF2128093.1"/>
    <property type="molecule type" value="Genomic_DNA"/>
</dbReference>
<dbReference type="InterPro" id="IPR002575">
    <property type="entry name" value="Aminoglycoside_PTrfase"/>
</dbReference>
<gene>
    <name evidence="2" type="ORF">P153DRAFT_367983</name>
</gene>
<dbReference type="AlphaFoldDB" id="A0A6A6AA53"/>
<dbReference type="SUPFAM" id="SSF56112">
    <property type="entry name" value="Protein kinase-like (PK-like)"/>
    <property type="match status" value="1"/>
</dbReference>
<dbReference type="PANTHER" id="PTHR21310:SF48">
    <property type="entry name" value="AMINOGLYCOSIDE PHOSPHOTRANSFERASE DOMAIN-CONTAINING PROTEIN"/>
    <property type="match status" value="1"/>
</dbReference>
<organism evidence="2 3">
    <name type="scientific">Dothidotthia symphoricarpi CBS 119687</name>
    <dbReference type="NCBI Taxonomy" id="1392245"/>
    <lineage>
        <taxon>Eukaryota</taxon>
        <taxon>Fungi</taxon>
        <taxon>Dikarya</taxon>
        <taxon>Ascomycota</taxon>
        <taxon>Pezizomycotina</taxon>
        <taxon>Dothideomycetes</taxon>
        <taxon>Pleosporomycetidae</taxon>
        <taxon>Pleosporales</taxon>
        <taxon>Dothidotthiaceae</taxon>
        <taxon>Dothidotthia</taxon>
    </lineage>
</organism>
<dbReference type="CDD" id="cd05120">
    <property type="entry name" value="APH_ChoK_like"/>
    <property type="match status" value="1"/>
</dbReference>
<dbReference type="OrthoDB" id="4177236at2759"/>
<proteinExistence type="predicted"/>
<sequence>MTTCDILYTADEASLPANLPTLEEIEAATEILSDRTQCKVVGIGVHFVVKYGAQVDKLEGETTLFLGQSTCVPVPRVYALFQTPYRDIKRTYIIMERIRGPTLASEWPKMNRASKVAVSAKLRIIFEDMRKLESPGGYCSLSHQGLPDGLFWTMDPSKPFTGPFDTEEELNNAMVAKQLQDGCSKHQANYFARTYKEFFINHAPVFSHGDFQRKNIMIRNSPMVEGKEAQWDVTHPDIVIIDWEYAGWYPSYWDYARAIYACGRWEDDWNEWVEQFLEPFRNEYAWMELLLRILWT</sequence>
<dbReference type="Pfam" id="PF01636">
    <property type="entry name" value="APH"/>
    <property type="match status" value="1"/>
</dbReference>
<keyword evidence="3" id="KW-1185">Reference proteome</keyword>
<dbReference type="PANTHER" id="PTHR21310">
    <property type="entry name" value="AMINOGLYCOSIDE PHOSPHOTRANSFERASE-RELATED-RELATED"/>
    <property type="match status" value="1"/>
</dbReference>
<evidence type="ECO:0000313" key="3">
    <source>
        <dbReference type="Proteomes" id="UP000799771"/>
    </source>
</evidence>
<protein>
    <recommendedName>
        <fullName evidence="1">Aminoglycoside phosphotransferase domain-containing protein</fullName>
    </recommendedName>
</protein>